<dbReference type="RefSeq" id="WP_069672232.1">
    <property type="nucleotide sequence ID" value="NZ_JBHOHD010000008.1"/>
</dbReference>
<dbReference type="InterPro" id="IPR015017">
    <property type="entry name" value="DUF1904"/>
</dbReference>
<dbReference type="STRING" id="23.BEL05_05725"/>
<reference evidence="1 2" key="1">
    <citation type="submission" date="2016-07" db="EMBL/GenBank/DDBJ databases">
        <title>Whole-genome of two Shewanella species isolated from a digestive organ of sea cucumber Apostichopus japonicus Selenka 1867.</title>
        <authorList>
            <person name="Hong H.-H."/>
            <person name="Choi H."/>
            <person name="Cheon S."/>
            <person name="Oh J.-S."/>
            <person name="Lee H.-G."/>
            <person name="Park C."/>
        </authorList>
    </citation>
    <scope>NUCLEOTIDE SEQUENCE [LARGE SCALE GENOMIC DNA]</scope>
    <source>
        <strain evidence="1 2">CSB03KR</strain>
    </source>
</reference>
<protein>
    <submittedName>
        <fullName evidence="1">Uncharacterized protein</fullName>
    </submittedName>
</protein>
<evidence type="ECO:0000313" key="2">
    <source>
        <dbReference type="Proteomes" id="UP000095230"/>
    </source>
</evidence>
<dbReference type="Pfam" id="PF08921">
    <property type="entry name" value="DUF1904"/>
    <property type="match status" value="1"/>
</dbReference>
<evidence type="ECO:0000313" key="1">
    <source>
        <dbReference type="EMBL" id="OEG72469.1"/>
    </source>
</evidence>
<dbReference type="Gene3D" id="3.30.429.10">
    <property type="entry name" value="Macrophage Migration Inhibitory Factor"/>
    <property type="match status" value="1"/>
</dbReference>
<comment type="caution">
    <text evidence="1">The sequence shown here is derived from an EMBL/GenBank/DDBJ whole genome shotgun (WGS) entry which is preliminary data.</text>
</comment>
<proteinExistence type="predicted"/>
<dbReference type="SUPFAM" id="SSF55331">
    <property type="entry name" value="Tautomerase/MIF"/>
    <property type="match status" value="1"/>
</dbReference>
<name>A0A1E5IPL2_SHECO</name>
<dbReference type="InterPro" id="IPR014347">
    <property type="entry name" value="Tautomerase/MIF_sf"/>
</dbReference>
<dbReference type="Proteomes" id="UP000095230">
    <property type="component" value="Unassembled WGS sequence"/>
</dbReference>
<sequence length="110" mass="12683">MPHIRMRGLPQEAVIDLSRDLLDTLAARCNVSADGFTLDWVPSISYRHGEVDRDFVQVEVLWFPKAPETHHVVEQDIRQAILSVYSSAKHISIMFTALTPSYYYRDGHHF</sequence>
<gene>
    <name evidence="1" type="ORF">BEL05_05725</name>
</gene>
<organism evidence="1 2">
    <name type="scientific">Shewanella colwelliana</name>
    <name type="common">Alteromonas colwelliana</name>
    <dbReference type="NCBI Taxonomy" id="23"/>
    <lineage>
        <taxon>Bacteria</taxon>
        <taxon>Pseudomonadati</taxon>
        <taxon>Pseudomonadota</taxon>
        <taxon>Gammaproteobacteria</taxon>
        <taxon>Alteromonadales</taxon>
        <taxon>Shewanellaceae</taxon>
        <taxon>Shewanella</taxon>
    </lineage>
</organism>
<dbReference type="AlphaFoldDB" id="A0A1E5IPL2"/>
<accession>A0A1E5IPL2</accession>
<dbReference type="EMBL" id="MCBT01000048">
    <property type="protein sequence ID" value="OEG72469.1"/>
    <property type="molecule type" value="Genomic_DNA"/>
</dbReference>
<dbReference type="OrthoDB" id="5587545at2"/>